<accession>A0A3B0XBF4</accession>
<evidence type="ECO:0000313" key="1">
    <source>
        <dbReference type="EMBL" id="VAW58849.1"/>
    </source>
</evidence>
<reference evidence="1" key="1">
    <citation type="submission" date="2018-06" db="EMBL/GenBank/DDBJ databases">
        <authorList>
            <person name="Zhirakovskaya E."/>
        </authorList>
    </citation>
    <scope>NUCLEOTIDE SEQUENCE</scope>
</reference>
<protein>
    <recommendedName>
        <fullName evidence="2">Heavy metal RND efflux outer membrane protein, CzcC family</fullName>
    </recommendedName>
</protein>
<dbReference type="InterPro" id="IPR010131">
    <property type="entry name" value="MdtP/NodT-like"/>
</dbReference>
<dbReference type="SUPFAM" id="SSF56954">
    <property type="entry name" value="Outer membrane efflux proteins (OEP)"/>
    <property type="match status" value="1"/>
</dbReference>
<dbReference type="PANTHER" id="PTHR30203">
    <property type="entry name" value="OUTER MEMBRANE CATION EFFLUX PROTEIN"/>
    <property type="match status" value="1"/>
</dbReference>
<dbReference type="Pfam" id="PF02321">
    <property type="entry name" value="OEP"/>
    <property type="match status" value="1"/>
</dbReference>
<proteinExistence type="predicted"/>
<dbReference type="PANTHER" id="PTHR30203:SF24">
    <property type="entry name" value="BLR4935 PROTEIN"/>
    <property type="match status" value="1"/>
</dbReference>
<name>A0A3B0XBF4_9ZZZZ</name>
<dbReference type="EMBL" id="UOFG01000051">
    <property type="protein sequence ID" value="VAW58849.1"/>
    <property type="molecule type" value="Genomic_DNA"/>
</dbReference>
<dbReference type="InterPro" id="IPR003423">
    <property type="entry name" value="OMP_efflux"/>
</dbReference>
<dbReference type="GO" id="GO:0015562">
    <property type="term" value="F:efflux transmembrane transporter activity"/>
    <property type="evidence" value="ECO:0007669"/>
    <property type="project" value="InterPro"/>
</dbReference>
<evidence type="ECO:0008006" key="2">
    <source>
        <dbReference type="Google" id="ProtNLM"/>
    </source>
</evidence>
<sequence length="440" mass="48854">MKIFKPRQLAVYGILLTSITASGVVMAKKAIQESYAPPPALVELIQNSLSDNPELQALKAELKSARATLRASDQAVFNPELEFDYEDIDSTKNSDGSVSDGATTTTLGISQTIDWGDQRGSRTAVASAGLQKNIASYNLASQTFVNKLLSLQAEFQTQKELSRLSNETLAIMQEFREISENRYEAGDLTQVELNLALLSHNQSLMQQANSTANASEARANLDAFLGFLPAISIQLPEQLPPPEFNGELDDLLQSLPIVKIQRAELNIAKNQVNLRKSEKAWNPTIGVRAGKEEDASLIGFNLSIPLNVRNTFSAEVDAAQQQSIAIEQRAHLAYRNIRARVISTTRRYSNLLMAWNHWRASGRGSVDQQLVLIKQLWKTGDISAADYILQLKQALETRATGVELRNQLWQVSFEWMRLTDTLDNWLNISITLPNQTTGNQ</sequence>
<dbReference type="Gene3D" id="1.20.1600.10">
    <property type="entry name" value="Outer membrane efflux proteins (OEP)"/>
    <property type="match status" value="1"/>
</dbReference>
<gene>
    <name evidence="1" type="ORF">MNBD_GAMMA11-616</name>
</gene>
<organism evidence="1">
    <name type="scientific">hydrothermal vent metagenome</name>
    <dbReference type="NCBI Taxonomy" id="652676"/>
    <lineage>
        <taxon>unclassified sequences</taxon>
        <taxon>metagenomes</taxon>
        <taxon>ecological metagenomes</taxon>
    </lineage>
</organism>
<dbReference type="AlphaFoldDB" id="A0A3B0XBF4"/>